<evidence type="ECO:0000256" key="1">
    <source>
        <dbReference type="SAM" id="MobiDB-lite"/>
    </source>
</evidence>
<sequence>MMSTSGLKYSGGKIVLHSDLRVRASPEELIVARRSARLAARSMPVASATEGCTTDGGQRRVAASRRGDRTPVLRAPSRTASRRVPGPARSGVQTPSFGLRTIRVVLERCDRMVPKPSSKAGRRVNFNPIVKVTDIAKIDSALAKRVSAAIASPPTRAKSLRAHSLDARDCCCSPPLRRVRDHQTPAYPQRARSPTARGCCCSPPQSPPNMTSSETTTPAIVIAATGVSVLQLNLGRSATATGEVRQLISEKRLNVLLLQEPYVQKRAKGYASVGLGTGMRVAAVRSKHPWAAVAVCNPAFQVIFVSQLSTTHCVCAEVQAPGFSFYVVSHYFQYREDIEKHLRHLEMELRSLRGQRLLVALDANARSSLWGPQRTDERGSKLEDLIRAFGMKVVNDASQPPTFWTANGHKMEWRDTAETLLEALIADDIEANESPEQVLARVEATTQPDVGDAEAFYGAELRKAILALKRGKCPGLD</sequence>
<accession>A0AAD9VM76</accession>
<reference evidence="3" key="2">
    <citation type="journal article" date="2023" name="Commun. Biol.">
        <title>Intrasexual cuticular hydrocarbon dimorphism in a wasp sheds light on hydrocarbon biosynthesis genes in Hymenoptera.</title>
        <authorList>
            <person name="Moris V.C."/>
            <person name="Podsiadlowski L."/>
            <person name="Martin S."/>
            <person name="Oeyen J.P."/>
            <person name="Donath A."/>
            <person name="Petersen M."/>
            <person name="Wilbrandt J."/>
            <person name="Misof B."/>
            <person name="Liedtke D."/>
            <person name="Thamm M."/>
            <person name="Scheiner R."/>
            <person name="Schmitt T."/>
            <person name="Niehuis O."/>
        </authorList>
    </citation>
    <scope>NUCLEOTIDE SEQUENCE</scope>
    <source>
        <strain evidence="3">GBR_01_08_01A</strain>
    </source>
</reference>
<feature type="domain" description="Endonuclease/exonuclease/phosphatase" evidence="2">
    <location>
        <begin position="326"/>
        <end position="409"/>
    </location>
</feature>
<evidence type="ECO:0000313" key="4">
    <source>
        <dbReference type="Proteomes" id="UP001258017"/>
    </source>
</evidence>
<proteinExistence type="predicted"/>
<evidence type="ECO:0000259" key="2">
    <source>
        <dbReference type="Pfam" id="PF14529"/>
    </source>
</evidence>
<feature type="region of interest" description="Disordered" evidence="1">
    <location>
        <begin position="48"/>
        <end position="70"/>
    </location>
</feature>
<gene>
    <name evidence="3" type="ORF">KPH14_000797</name>
</gene>
<dbReference type="SUPFAM" id="SSF56219">
    <property type="entry name" value="DNase I-like"/>
    <property type="match status" value="1"/>
</dbReference>
<keyword evidence="4" id="KW-1185">Reference proteome</keyword>
<name>A0AAD9VM76_9HYME</name>
<dbReference type="AlphaFoldDB" id="A0AAD9VM76"/>
<dbReference type="Gene3D" id="3.60.10.10">
    <property type="entry name" value="Endonuclease/exonuclease/phosphatase"/>
    <property type="match status" value="1"/>
</dbReference>
<dbReference type="GO" id="GO:0003824">
    <property type="term" value="F:catalytic activity"/>
    <property type="evidence" value="ECO:0007669"/>
    <property type="project" value="InterPro"/>
</dbReference>
<evidence type="ECO:0000313" key="3">
    <source>
        <dbReference type="EMBL" id="KAK2578852.1"/>
    </source>
</evidence>
<comment type="caution">
    <text evidence="3">The sequence shown here is derived from an EMBL/GenBank/DDBJ whole genome shotgun (WGS) entry which is preliminary data.</text>
</comment>
<dbReference type="InterPro" id="IPR005135">
    <property type="entry name" value="Endo/exonuclease/phosphatase"/>
</dbReference>
<feature type="region of interest" description="Disordered" evidence="1">
    <location>
        <begin position="184"/>
        <end position="214"/>
    </location>
</feature>
<dbReference type="InterPro" id="IPR036691">
    <property type="entry name" value="Endo/exonu/phosph_ase_sf"/>
</dbReference>
<dbReference type="Pfam" id="PF14529">
    <property type="entry name" value="Exo_endo_phos_2"/>
    <property type="match status" value="1"/>
</dbReference>
<reference evidence="3" key="1">
    <citation type="submission" date="2021-08" db="EMBL/GenBank/DDBJ databases">
        <authorList>
            <person name="Misof B."/>
            <person name="Oliver O."/>
            <person name="Podsiadlowski L."/>
            <person name="Donath A."/>
            <person name="Peters R."/>
            <person name="Mayer C."/>
            <person name="Rust J."/>
            <person name="Gunkel S."/>
            <person name="Lesny P."/>
            <person name="Martin S."/>
            <person name="Oeyen J.P."/>
            <person name="Petersen M."/>
            <person name="Panagiotis P."/>
            <person name="Wilbrandt J."/>
            <person name="Tanja T."/>
        </authorList>
    </citation>
    <scope>NUCLEOTIDE SEQUENCE</scope>
    <source>
        <strain evidence="3">GBR_01_08_01A</strain>
        <tissue evidence="3">Thorax + abdomen</tissue>
    </source>
</reference>
<dbReference type="Proteomes" id="UP001258017">
    <property type="component" value="Unassembled WGS sequence"/>
</dbReference>
<protein>
    <recommendedName>
        <fullName evidence="2">Endonuclease/exonuclease/phosphatase domain-containing protein</fullName>
    </recommendedName>
</protein>
<organism evidence="3 4">
    <name type="scientific">Odynerus spinipes</name>
    <dbReference type="NCBI Taxonomy" id="1348599"/>
    <lineage>
        <taxon>Eukaryota</taxon>
        <taxon>Metazoa</taxon>
        <taxon>Ecdysozoa</taxon>
        <taxon>Arthropoda</taxon>
        <taxon>Hexapoda</taxon>
        <taxon>Insecta</taxon>
        <taxon>Pterygota</taxon>
        <taxon>Neoptera</taxon>
        <taxon>Endopterygota</taxon>
        <taxon>Hymenoptera</taxon>
        <taxon>Apocrita</taxon>
        <taxon>Aculeata</taxon>
        <taxon>Vespoidea</taxon>
        <taxon>Vespidae</taxon>
        <taxon>Eumeninae</taxon>
        <taxon>Odynerus</taxon>
    </lineage>
</organism>
<dbReference type="EMBL" id="JAIFRP010000149">
    <property type="protein sequence ID" value="KAK2578852.1"/>
    <property type="molecule type" value="Genomic_DNA"/>
</dbReference>